<dbReference type="GO" id="GO:0004803">
    <property type="term" value="F:transposase activity"/>
    <property type="evidence" value="ECO:0007669"/>
    <property type="project" value="InterPro"/>
</dbReference>
<dbReference type="AlphaFoldDB" id="A0A5J5G3I4"/>
<keyword evidence="2" id="KW-1185">Reference proteome</keyword>
<reference evidence="1 2" key="1">
    <citation type="submission" date="2019-09" db="EMBL/GenBank/DDBJ databases">
        <authorList>
            <person name="Li Y."/>
        </authorList>
    </citation>
    <scope>NUCLEOTIDE SEQUENCE [LARGE SCALE GENOMIC DNA]</scope>
    <source>
        <strain evidence="1 2">L3-3HA</strain>
    </source>
</reference>
<proteinExistence type="predicted"/>
<dbReference type="InterPro" id="IPR005063">
    <property type="entry name" value="Transposase_27"/>
</dbReference>
<organism evidence="1 2">
    <name type="scientific">Affinibrenneria salicis</name>
    <dbReference type="NCBI Taxonomy" id="2590031"/>
    <lineage>
        <taxon>Bacteria</taxon>
        <taxon>Pseudomonadati</taxon>
        <taxon>Pseudomonadota</taxon>
        <taxon>Gammaproteobacteria</taxon>
        <taxon>Enterobacterales</taxon>
        <taxon>Pectobacteriaceae</taxon>
        <taxon>Affinibrenneria</taxon>
    </lineage>
</organism>
<evidence type="ECO:0000313" key="1">
    <source>
        <dbReference type="EMBL" id="KAA9001396.1"/>
    </source>
</evidence>
<accession>A0A5J5G3I4</accession>
<gene>
    <name evidence="1" type="ORF">FJU30_07930</name>
</gene>
<protein>
    <submittedName>
        <fullName evidence="1">Uncharacterized protein</fullName>
    </submittedName>
</protein>
<dbReference type="Pfam" id="PF03400">
    <property type="entry name" value="DDE_Tnp_IS1"/>
    <property type="match status" value="1"/>
</dbReference>
<dbReference type="GO" id="GO:0006313">
    <property type="term" value="P:DNA transposition"/>
    <property type="evidence" value="ECO:0007669"/>
    <property type="project" value="InterPro"/>
</dbReference>
<comment type="caution">
    <text evidence="1">The sequence shown here is derived from an EMBL/GenBank/DDBJ whole genome shotgun (WGS) entry which is preliminary data.</text>
</comment>
<dbReference type="EMBL" id="VYKJ01000003">
    <property type="protein sequence ID" value="KAA9001396.1"/>
    <property type="molecule type" value="Genomic_DNA"/>
</dbReference>
<dbReference type="Proteomes" id="UP000335415">
    <property type="component" value="Unassembled WGS sequence"/>
</dbReference>
<dbReference type="GO" id="GO:0003677">
    <property type="term" value="F:DNA binding"/>
    <property type="evidence" value="ECO:0007669"/>
    <property type="project" value="InterPro"/>
</dbReference>
<sequence length="28" mass="3366">MESEKYLTGKLITQRIERHNLNLSIHIK</sequence>
<evidence type="ECO:0000313" key="2">
    <source>
        <dbReference type="Proteomes" id="UP000335415"/>
    </source>
</evidence>
<name>A0A5J5G3I4_9GAMM</name>